<dbReference type="PANTHER" id="PTHR30250">
    <property type="entry name" value="PST FAMILY PREDICTED COLANIC ACID TRANSPORTER"/>
    <property type="match status" value="1"/>
</dbReference>
<evidence type="ECO:0000313" key="8">
    <source>
        <dbReference type="Proteomes" id="UP000322159"/>
    </source>
</evidence>
<evidence type="ECO:0000256" key="5">
    <source>
        <dbReference type="ARBA" id="ARBA00023136"/>
    </source>
</evidence>
<name>A0A5C1Y8M6_9MICO</name>
<reference evidence="7 8" key="1">
    <citation type="submission" date="2019-09" db="EMBL/GenBank/DDBJ databases">
        <title>Genome sequencing of strain KACC 19322.</title>
        <authorList>
            <person name="Heo J."/>
            <person name="Kim S.-J."/>
            <person name="Kim J.-S."/>
            <person name="Hong S.-B."/>
            <person name="Kwon S.-W."/>
        </authorList>
    </citation>
    <scope>NUCLEOTIDE SEQUENCE [LARGE SCALE GENOMIC DNA]</scope>
    <source>
        <strain evidence="7 8">KACC 19322</strain>
    </source>
</reference>
<feature type="transmembrane region" description="Helical" evidence="6">
    <location>
        <begin position="80"/>
        <end position="97"/>
    </location>
</feature>
<sequence length="391" mass="39954">MKRHLSAVAGSRGLNSLVQAIVLVLVARAVSIHEFGIFSAVISAQITVALATTFGVPTFVGREYALGDLSAVKAALRINMASAVLLLIVVGGGALFFPGSDGLVVGLALHGVALSIEKGIEGRLAIDAARREYFATSLAFWVRASVNVGLYLALVAVGQNALLAFGLSRLAGSALSAIVTLAMIKSPIAPVSPLAVTLRRLVPVGVSDAINALRFLDVVAVTVFGGAAAGAAYSAASKVLTPMGIVAGSMSSVVVPRAAVASDERLRPLVAKVFAVAIAGTVPLLLLAPISGWLMELVFGGEYAGEGAVLIAFLARLLVAVALPLLVAVAIARRLEVKVARNALLFVPILLIAASVGAAFGGAEVAALLLAAVTWANLVFFVLLLRRRSSS</sequence>
<feature type="transmembrane region" description="Helical" evidence="6">
    <location>
        <begin position="307"/>
        <end position="331"/>
    </location>
</feature>
<evidence type="ECO:0000256" key="4">
    <source>
        <dbReference type="ARBA" id="ARBA00022989"/>
    </source>
</evidence>
<keyword evidence="2" id="KW-1003">Cell membrane</keyword>
<dbReference type="RefSeq" id="WP_149324940.1">
    <property type="nucleotide sequence ID" value="NZ_CP043504.1"/>
</dbReference>
<keyword evidence="5 6" id="KW-0472">Membrane</keyword>
<dbReference type="KEGG" id="lyk:FLP23_05535"/>
<keyword evidence="4 6" id="KW-1133">Transmembrane helix</keyword>
<evidence type="ECO:0000256" key="6">
    <source>
        <dbReference type="SAM" id="Phobius"/>
    </source>
</evidence>
<dbReference type="Proteomes" id="UP000322159">
    <property type="component" value="Chromosome"/>
</dbReference>
<evidence type="ECO:0000256" key="1">
    <source>
        <dbReference type="ARBA" id="ARBA00004651"/>
    </source>
</evidence>
<feature type="transmembrane region" description="Helical" evidence="6">
    <location>
        <begin position="162"/>
        <end position="184"/>
    </location>
</feature>
<organism evidence="7 8">
    <name type="scientific">Protaetiibacter larvae</name>
    <dbReference type="NCBI Taxonomy" id="2592654"/>
    <lineage>
        <taxon>Bacteria</taxon>
        <taxon>Bacillati</taxon>
        <taxon>Actinomycetota</taxon>
        <taxon>Actinomycetes</taxon>
        <taxon>Micrococcales</taxon>
        <taxon>Microbacteriaceae</taxon>
        <taxon>Protaetiibacter</taxon>
    </lineage>
</organism>
<keyword evidence="8" id="KW-1185">Reference proteome</keyword>
<dbReference type="GO" id="GO:0005886">
    <property type="term" value="C:plasma membrane"/>
    <property type="evidence" value="ECO:0007669"/>
    <property type="project" value="UniProtKB-SubCell"/>
</dbReference>
<dbReference type="InterPro" id="IPR050833">
    <property type="entry name" value="Poly_Biosynth_Transport"/>
</dbReference>
<feature type="transmembrane region" description="Helical" evidence="6">
    <location>
        <begin position="273"/>
        <end position="295"/>
    </location>
</feature>
<evidence type="ECO:0008006" key="9">
    <source>
        <dbReference type="Google" id="ProtNLM"/>
    </source>
</evidence>
<evidence type="ECO:0000313" key="7">
    <source>
        <dbReference type="EMBL" id="QEO09519.1"/>
    </source>
</evidence>
<dbReference type="PANTHER" id="PTHR30250:SF11">
    <property type="entry name" value="O-ANTIGEN TRANSPORTER-RELATED"/>
    <property type="match status" value="1"/>
</dbReference>
<evidence type="ECO:0000256" key="2">
    <source>
        <dbReference type="ARBA" id="ARBA00022475"/>
    </source>
</evidence>
<feature type="transmembrane region" description="Helical" evidence="6">
    <location>
        <begin position="12"/>
        <end position="31"/>
    </location>
</feature>
<keyword evidence="3 6" id="KW-0812">Transmembrane</keyword>
<protein>
    <recommendedName>
        <fullName evidence="9">Lipopolysaccharide biosynthesis protein</fullName>
    </recommendedName>
</protein>
<evidence type="ECO:0000256" key="3">
    <source>
        <dbReference type="ARBA" id="ARBA00022692"/>
    </source>
</evidence>
<feature type="transmembrane region" description="Helical" evidence="6">
    <location>
        <begin position="343"/>
        <end position="360"/>
    </location>
</feature>
<feature type="transmembrane region" description="Helical" evidence="6">
    <location>
        <begin position="132"/>
        <end position="156"/>
    </location>
</feature>
<dbReference type="AlphaFoldDB" id="A0A5C1Y8M6"/>
<feature type="transmembrane region" description="Helical" evidence="6">
    <location>
        <begin position="239"/>
        <end position="261"/>
    </location>
</feature>
<dbReference type="EMBL" id="CP043504">
    <property type="protein sequence ID" value="QEO09519.1"/>
    <property type="molecule type" value="Genomic_DNA"/>
</dbReference>
<comment type="subcellular location">
    <subcellularLocation>
        <location evidence="1">Cell membrane</location>
        <topology evidence="1">Multi-pass membrane protein</topology>
    </subcellularLocation>
</comment>
<accession>A0A5C1Y8M6</accession>
<proteinExistence type="predicted"/>
<gene>
    <name evidence="7" type="ORF">FLP23_05535</name>
</gene>
<feature type="transmembrane region" description="Helical" evidence="6">
    <location>
        <begin position="366"/>
        <end position="385"/>
    </location>
</feature>
<feature type="transmembrane region" description="Helical" evidence="6">
    <location>
        <begin position="37"/>
        <end position="60"/>
    </location>
</feature>